<dbReference type="Proteomes" id="UP000177122">
    <property type="component" value="Unassembled WGS sequence"/>
</dbReference>
<gene>
    <name evidence="1" type="ORF">A2845_01435</name>
</gene>
<protein>
    <recommendedName>
        <fullName evidence="3">Transglycosylase SLT domain-containing protein</fullName>
    </recommendedName>
</protein>
<evidence type="ECO:0008006" key="3">
    <source>
        <dbReference type="Google" id="ProtNLM"/>
    </source>
</evidence>
<name>A0A1G2CXF0_9BACT</name>
<evidence type="ECO:0000313" key="1">
    <source>
        <dbReference type="EMBL" id="OGZ06059.1"/>
    </source>
</evidence>
<evidence type="ECO:0000313" key="2">
    <source>
        <dbReference type="Proteomes" id="UP000177122"/>
    </source>
</evidence>
<reference evidence="1 2" key="1">
    <citation type="journal article" date="2016" name="Nat. Commun.">
        <title>Thousands of microbial genomes shed light on interconnected biogeochemical processes in an aquifer system.</title>
        <authorList>
            <person name="Anantharaman K."/>
            <person name="Brown C.T."/>
            <person name="Hug L.A."/>
            <person name="Sharon I."/>
            <person name="Castelle C.J."/>
            <person name="Probst A.J."/>
            <person name="Thomas B.C."/>
            <person name="Singh A."/>
            <person name="Wilkins M.J."/>
            <person name="Karaoz U."/>
            <person name="Brodie E.L."/>
            <person name="Williams K.H."/>
            <person name="Hubbard S.S."/>
            <person name="Banfield J.F."/>
        </authorList>
    </citation>
    <scope>NUCLEOTIDE SEQUENCE [LARGE SCALE GENOMIC DNA]</scope>
</reference>
<organism evidence="1 2">
    <name type="scientific">Candidatus Lloydbacteria bacterium RIFCSPHIGHO2_01_FULL_49_22</name>
    <dbReference type="NCBI Taxonomy" id="1798658"/>
    <lineage>
        <taxon>Bacteria</taxon>
        <taxon>Candidatus Lloydiibacteriota</taxon>
    </lineage>
</organism>
<comment type="caution">
    <text evidence="1">The sequence shown here is derived from an EMBL/GenBank/DDBJ whole genome shotgun (WGS) entry which is preliminary data.</text>
</comment>
<dbReference type="EMBL" id="MHLI01000005">
    <property type="protein sequence ID" value="OGZ06059.1"/>
    <property type="molecule type" value="Genomic_DNA"/>
</dbReference>
<sequence>MGMGQVAFLCMNVSVERESFFEKAFMQKIILRIIAVLMCSAPLHALCANEAVEPLSRAEYILAKIKEGDAVCANAPLTPAVEVDVEKGVKNSAPTSRITERPVVLCAYSEQMKTWQVIELRMQYPVPKDYVTCVKNAPTIDLRKDCVLPYRVVTPGYRVLHLRGYGITRMIFDVYADNASSEKLTVYRTRHLWLDDVALASGDVERIIATAGAKNYTPYHPDLGDPELVDIGTQFLYETIAAVRQELGSDVSDPLTVRSRAFPDRALADVVPWETPLALAVIEQMDDKTFLEDKKLATEAVLIEYALNHERAFRYSQSGANAIGPLQFTDGGGNGTYSAMVRGYPGANIHPQFQEGARDLHNVLKAAIALIDHEVMQFPQIQGLFQENPRLGGAFPVAAYNGGPASAKALYAWFKRRGISVLHEEVALPSSLAMKRTQKCPCKKVIVKGKKKRTVEHIVVNVRNSETPGYVMKYFYLLNYLADRE</sequence>
<proteinExistence type="predicted"/>
<accession>A0A1G2CXF0</accession>
<dbReference type="AlphaFoldDB" id="A0A1G2CXF0"/>